<keyword evidence="2" id="KW-0001">2Fe-2S</keyword>
<sequence length="397" mass="45020">MNDVASTFKRIPAEDLAWLGTNPVPTKPYYDPAYFELERQSVFLKSWIHVAHLCEVPEPGSFIRCDLEFARASLLIVRGRDDRVRAFHNVCPHRGTQLVDEAAGRQSKFSCPYHMWTFGTDGALLSAPDFDAFHVDKADCSLVSVRLEECGGLLFVNFDQDSPPLRDWLGAYAERLEQMPVARATTFAQYSYDIAANWKLTYDNFQENYHLRFIHPRSGGAGIGGDNQFGYPATMGFEGPHRTQRIWSNPAPDLKPFQRAAAMRGIPPLAEQGLLDLPYGRDYLAFFPNLFLIGTPTQPFSHTVYPISADRSRGVVRVYWVGEDRDASHRFAREYSVAQIRDIHCEDIAMIERGQNGLASGALKHMHFQSMEALCRHLFNEVDSRVQEHARKMGDVL</sequence>
<dbReference type="InterPro" id="IPR001663">
    <property type="entry name" value="Rng_hydr_dOase-A"/>
</dbReference>
<dbReference type="InterPro" id="IPR017941">
    <property type="entry name" value="Rieske_2Fe-2S"/>
</dbReference>
<evidence type="ECO:0000259" key="8">
    <source>
        <dbReference type="PROSITE" id="PS51296"/>
    </source>
</evidence>
<dbReference type="Proteomes" id="UP001157910">
    <property type="component" value="Unassembled WGS sequence"/>
</dbReference>
<evidence type="ECO:0000256" key="3">
    <source>
        <dbReference type="ARBA" id="ARBA00022723"/>
    </source>
</evidence>
<comment type="cofactor">
    <cofactor evidence="1">
        <name>Fe cation</name>
        <dbReference type="ChEBI" id="CHEBI:24875"/>
    </cofactor>
</comment>
<keyword evidence="5" id="KW-0408">Iron</keyword>
<evidence type="ECO:0000256" key="2">
    <source>
        <dbReference type="ARBA" id="ARBA00022714"/>
    </source>
</evidence>
<keyword evidence="9" id="KW-0223">Dioxygenase</keyword>
<dbReference type="PROSITE" id="PS51296">
    <property type="entry name" value="RIESKE"/>
    <property type="match status" value="1"/>
</dbReference>
<dbReference type="Gene3D" id="2.102.10.10">
    <property type="entry name" value="Rieske [2Fe-2S] iron-sulphur domain"/>
    <property type="match status" value="1"/>
</dbReference>
<dbReference type="InterPro" id="IPR015879">
    <property type="entry name" value="Ring_hydroxy_dOase_asu_C_dom"/>
</dbReference>
<dbReference type="CDD" id="cd00680">
    <property type="entry name" value="RHO_alpha_C"/>
    <property type="match status" value="1"/>
</dbReference>
<proteinExistence type="predicted"/>
<keyword evidence="7" id="KW-0520">NAD</keyword>
<dbReference type="Pfam" id="PF00355">
    <property type="entry name" value="Rieske"/>
    <property type="match status" value="1"/>
</dbReference>
<accession>A0ABY1QJQ9</accession>
<dbReference type="PRINTS" id="PR00090">
    <property type="entry name" value="RNGDIOXGNASE"/>
</dbReference>
<dbReference type="InterPro" id="IPR015881">
    <property type="entry name" value="ARHD_Rieske_2Fe_2S"/>
</dbReference>
<evidence type="ECO:0000313" key="10">
    <source>
        <dbReference type="Proteomes" id="UP001157910"/>
    </source>
</evidence>
<evidence type="ECO:0000256" key="5">
    <source>
        <dbReference type="ARBA" id="ARBA00023004"/>
    </source>
</evidence>
<evidence type="ECO:0000256" key="6">
    <source>
        <dbReference type="ARBA" id="ARBA00023014"/>
    </source>
</evidence>
<dbReference type="SUPFAM" id="SSF55961">
    <property type="entry name" value="Bet v1-like"/>
    <property type="match status" value="1"/>
</dbReference>
<comment type="caution">
    <text evidence="9">The sequence shown here is derived from an EMBL/GenBank/DDBJ whole genome shotgun (WGS) entry which is preliminary data.</text>
</comment>
<gene>
    <name evidence="9" type="ORF">SAMN06296065_10613</name>
</gene>
<dbReference type="PROSITE" id="PS00570">
    <property type="entry name" value="RING_HYDROXYL_ALPHA"/>
    <property type="match status" value="1"/>
</dbReference>
<evidence type="ECO:0000256" key="7">
    <source>
        <dbReference type="ARBA" id="ARBA00023027"/>
    </source>
</evidence>
<protein>
    <submittedName>
        <fullName evidence="9">Phenylpropionate dioxygenase, large terminal subunit</fullName>
    </submittedName>
</protein>
<dbReference type="PANTHER" id="PTHR43756">
    <property type="entry name" value="CHOLINE MONOOXYGENASE, CHLOROPLASTIC"/>
    <property type="match status" value="1"/>
</dbReference>
<dbReference type="Pfam" id="PF00848">
    <property type="entry name" value="Ring_hydroxyl_A"/>
    <property type="match status" value="1"/>
</dbReference>
<dbReference type="RefSeq" id="WP_283406257.1">
    <property type="nucleotide sequence ID" value="NZ_FXUI01000006.1"/>
</dbReference>
<dbReference type="SUPFAM" id="SSF50022">
    <property type="entry name" value="ISP domain"/>
    <property type="match status" value="1"/>
</dbReference>
<dbReference type="EMBL" id="FXUI01000006">
    <property type="protein sequence ID" value="SMP71466.1"/>
    <property type="molecule type" value="Genomic_DNA"/>
</dbReference>
<dbReference type="GO" id="GO:0051213">
    <property type="term" value="F:dioxygenase activity"/>
    <property type="evidence" value="ECO:0007669"/>
    <property type="project" value="UniProtKB-KW"/>
</dbReference>
<dbReference type="InterPro" id="IPR036922">
    <property type="entry name" value="Rieske_2Fe-2S_sf"/>
</dbReference>
<keyword evidence="10" id="KW-1185">Reference proteome</keyword>
<keyword evidence="6" id="KW-0411">Iron-sulfur</keyword>
<dbReference type="Gene3D" id="3.90.380.10">
    <property type="entry name" value="Naphthalene 1,2-dioxygenase Alpha Subunit, Chain A, domain 1"/>
    <property type="match status" value="1"/>
</dbReference>
<dbReference type="CDD" id="cd03469">
    <property type="entry name" value="Rieske_RO_Alpha_N"/>
    <property type="match status" value="1"/>
</dbReference>
<name>A0ABY1QJQ9_9SPHN</name>
<evidence type="ECO:0000256" key="1">
    <source>
        <dbReference type="ARBA" id="ARBA00001962"/>
    </source>
</evidence>
<reference evidence="9 10" key="1">
    <citation type="submission" date="2017-05" db="EMBL/GenBank/DDBJ databases">
        <authorList>
            <person name="Varghese N."/>
            <person name="Submissions S."/>
        </authorList>
    </citation>
    <scope>NUCLEOTIDE SEQUENCE [LARGE SCALE GENOMIC DNA]</scope>
    <source>
        <strain evidence="9 10">SM16</strain>
    </source>
</reference>
<evidence type="ECO:0000256" key="4">
    <source>
        <dbReference type="ARBA" id="ARBA00023002"/>
    </source>
</evidence>
<keyword evidence="3" id="KW-0479">Metal-binding</keyword>
<keyword evidence="4" id="KW-0560">Oxidoreductase</keyword>
<evidence type="ECO:0000313" key="9">
    <source>
        <dbReference type="EMBL" id="SMP71466.1"/>
    </source>
</evidence>
<dbReference type="PANTHER" id="PTHR43756:SF5">
    <property type="entry name" value="CHOLINE MONOOXYGENASE, CHLOROPLASTIC"/>
    <property type="match status" value="1"/>
</dbReference>
<organism evidence="9 10">
    <name type="scientific">Novosphingobium panipatense</name>
    <dbReference type="NCBI Taxonomy" id="428991"/>
    <lineage>
        <taxon>Bacteria</taxon>
        <taxon>Pseudomonadati</taxon>
        <taxon>Pseudomonadota</taxon>
        <taxon>Alphaproteobacteria</taxon>
        <taxon>Sphingomonadales</taxon>
        <taxon>Sphingomonadaceae</taxon>
        <taxon>Novosphingobium</taxon>
    </lineage>
</organism>
<feature type="domain" description="Rieske" evidence="8">
    <location>
        <begin position="48"/>
        <end position="156"/>
    </location>
</feature>